<dbReference type="EMBL" id="CAJNOM010000337">
    <property type="protein sequence ID" value="CAF1370212.1"/>
    <property type="molecule type" value="Genomic_DNA"/>
</dbReference>
<evidence type="ECO:0000313" key="4">
    <source>
        <dbReference type="EMBL" id="CAF1370212.1"/>
    </source>
</evidence>
<reference evidence="4" key="1">
    <citation type="submission" date="2021-02" db="EMBL/GenBank/DDBJ databases">
        <authorList>
            <person name="Nowell W R."/>
        </authorList>
    </citation>
    <scope>NUCLEOTIDE SEQUENCE</scope>
</reference>
<organism evidence="4 5">
    <name type="scientific">Adineta steineri</name>
    <dbReference type="NCBI Taxonomy" id="433720"/>
    <lineage>
        <taxon>Eukaryota</taxon>
        <taxon>Metazoa</taxon>
        <taxon>Spiralia</taxon>
        <taxon>Gnathifera</taxon>
        <taxon>Rotifera</taxon>
        <taxon>Eurotatoria</taxon>
        <taxon>Bdelloidea</taxon>
        <taxon>Adinetida</taxon>
        <taxon>Adinetidae</taxon>
        <taxon>Adineta</taxon>
    </lineage>
</organism>
<gene>
    <name evidence="2" type="ORF">BJG266_LOCUS9295</name>
    <name evidence="3" type="ORF">QVE165_LOCUS10171</name>
    <name evidence="4" type="ORF">QVE165_LOCUS35062</name>
</gene>
<comment type="caution">
    <text evidence="4">The sequence shown here is derived from an EMBL/GenBank/DDBJ whole genome shotgun (WGS) entry which is preliminary data.</text>
</comment>
<name>A0A815ITD6_9BILA</name>
<evidence type="ECO:0000259" key="1">
    <source>
        <dbReference type="Pfam" id="PF18569"/>
    </source>
</evidence>
<dbReference type="Proteomes" id="UP000663877">
    <property type="component" value="Unassembled WGS sequence"/>
</dbReference>
<evidence type="ECO:0000313" key="3">
    <source>
        <dbReference type="EMBL" id="CAF0914090.1"/>
    </source>
</evidence>
<accession>A0A815ITD6</accession>
<dbReference type="EMBL" id="CAJNOI010000030">
    <property type="protein sequence ID" value="CAF0878527.1"/>
    <property type="molecule type" value="Genomic_DNA"/>
</dbReference>
<dbReference type="AlphaFoldDB" id="A0A815ITD6"/>
<protein>
    <recommendedName>
        <fullName evidence="1">AIMP2 thioredoxin-like domain-containing protein</fullName>
    </recommendedName>
</protein>
<dbReference type="Proteomes" id="UP000663832">
    <property type="component" value="Unassembled WGS sequence"/>
</dbReference>
<dbReference type="EMBL" id="CAJNOM010000047">
    <property type="protein sequence ID" value="CAF0914090.1"/>
    <property type="molecule type" value="Genomic_DNA"/>
</dbReference>
<dbReference type="Pfam" id="PF18569">
    <property type="entry name" value="Thioredoxin_16"/>
    <property type="match status" value="1"/>
</dbReference>
<keyword evidence="5" id="KW-1185">Reference proteome</keyword>
<dbReference type="InterPro" id="IPR041503">
    <property type="entry name" value="AIMP2_thioredoxin"/>
</dbReference>
<dbReference type="Gene3D" id="1.20.1050.130">
    <property type="match status" value="1"/>
</dbReference>
<sequence length="175" mass="20351">MYSIRSHNSENLELDLPTTMYRVQPVIQQTQIGKSTNESTLKDIENRQDVLLEKLNYLNTQLTLYQNHKINSIPVREELVVHLSAKQPSKNILNLIEQFRDKLSIRTFYHSSVRDASLKNQAQNLSSTNHSNTNRALTIIWADSEDLPFMFHSHMKINDEKLIMNTLSDQLTNKN</sequence>
<dbReference type="OrthoDB" id="10023655at2759"/>
<evidence type="ECO:0000313" key="5">
    <source>
        <dbReference type="Proteomes" id="UP000663832"/>
    </source>
</evidence>
<proteinExistence type="predicted"/>
<feature type="domain" description="AIMP2 thioredoxin-like" evidence="1">
    <location>
        <begin position="77"/>
        <end position="155"/>
    </location>
</feature>
<evidence type="ECO:0000313" key="2">
    <source>
        <dbReference type="EMBL" id="CAF0878527.1"/>
    </source>
</evidence>